<evidence type="ECO:0000256" key="3">
    <source>
        <dbReference type="ARBA" id="ARBA00010617"/>
    </source>
</evidence>
<comment type="similarity">
    <text evidence="3">Belongs to the cytochrome P450 family.</text>
</comment>
<proteinExistence type="inferred from homology"/>
<sequence>MPLSLFGEIALISSLISVGGLIVGCLWLLAAWLYDSHGLRPLPGPPLAKISSAWLGWVAHTGRLNTLIWAQHQKYGKIVRIAPNHVSVVDPNALHTIYGHGSKALKSEFYDALTQFGGARSVFTTRSREEHSRKRKFVAHALSMRSVIEFEPTIAKYQQLLIDHWDRMCNDAINGLGGKIGEQTWKAKDGQAWMDCMPWLNFEAFDIIGDLAFGAGFGMVSSGSDLVSVAKSQSRALKSFDTEWQLETETIPAVKTVLDRSEYTTAAAHLPALVRPLMLLLPNHIRGSTAMKKFGTIAVTSIAKRLALQSDKVDLLSKMVEVKDDGGRPMGDRELSAEATTLLIAGSDTTSNSTCGIVFYLAKDQARQSLLQRELDTALGAPTGSGDFNEYGKLYDKVKHLPYLSAAIEEGLRMYTAVGVGFPRIAPPGGLTILGHTLPEGTVVSVPLYSLHKDPDIWGPDADKFLPERWLGDDKATWRKAFAPFQVGPRACIGRNLAYMELFTLVATMFHRYHFVLEDPNQEKA</sequence>
<evidence type="ECO:0000256" key="7">
    <source>
        <dbReference type="ARBA" id="ARBA00023004"/>
    </source>
</evidence>
<evidence type="ECO:0000256" key="2">
    <source>
        <dbReference type="ARBA" id="ARBA00005179"/>
    </source>
</evidence>
<evidence type="ECO:0008006" key="13">
    <source>
        <dbReference type="Google" id="ProtNLM"/>
    </source>
</evidence>
<feature type="binding site" description="axial binding residue" evidence="9">
    <location>
        <position position="492"/>
    </location>
    <ligand>
        <name>heme</name>
        <dbReference type="ChEBI" id="CHEBI:30413"/>
    </ligand>
    <ligandPart>
        <name>Fe</name>
        <dbReference type="ChEBI" id="CHEBI:18248"/>
    </ligandPart>
</feature>
<dbReference type="GO" id="GO:0004497">
    <property type="term" value="F:monooxygenase activity"/>
    <property type="evidence" value="ECO:0007669"/>
    <property type="project" value="UniProtKB-KW"/>
</dbReference>
<organism evidence="11 12">
    <name type="scientific">Steccherinum ochraceum</name>
    <dbReference type="NCBI Taxonomy" id="92696"/>
    <lineage>
        <taxon>Eukaryota</taxon>
        <taxon>Fungi</taxon>
        <taxon>Dikarya</taxon>
        <taxon>Basidiomycota</taxon>
        <taxon>Agaricomycotina</taxon>
        <taxon>Agaricomycetes</taxon>
        <taxon>Polyporales</taxon>
        <taxon>Steccherinaceae</taxon>
        <taxon>Steccherinum</taxon>
    </lineage>
</organism>
<evidence type="ECO:0000256" key="5">
    <source>
        <dbReference type="ARBA" id="ARBA00022723"/>
    </source>
</evidence>
<dbReference type="SUPFAM" id="SSF48264">
    <property type="entry name" value="Cytochrome P450"/>
    <property type="match status" value="1"/>
</dbReference>
<dbReference type="InterPro" id="IPR036396">
    <property type="entry name" value="Cyt_P450_sf"/>
</dbReference>
<dbReference type="GO" id="GO:0016705">
    <property type="term" value="F:oxidoreductase activity, acting on paired donors, with incorporation or reduction of molecular oxygen"/>
    <property type="evidence" value="ECO:0007669"/>
    <property type="project" value="InterPro"/>
</dbReference>
<dbReference type="STRING" id="92696.A0A4V2MX82"/>
<dbReference type="InterPro" id="IPR002401">
    <property type="entry name" value="Cyt_P450_E_grp-I"/>
</dbReference>
<evidence type="ECO:0000256" key="6">
    <source>
        <dbReference type="ARBA" id="ARBA00023002"/>
    </source>
</evidence>
<reference evidence="11 12" key="1">
    <citation type="submission" date="2018-11" db="EMBL/GenBank/DDBJ databases">
        <title>Genome assembly of Steccherinum ochraceum LE-BIN_3174, the white-rot fungus of the Steccherinaceae family (The Residual Polyporoid clade, Polyporales, Basidiomycota).</title>
        <authorList>
            <person name="Fedorova T.V."/>
            <person name="Glazunova O.A."/>
            <person name="Landesman E.O."/>
            <person name="Moiseenko K.V."/>
            <person name="Psurtseva N.V."/>
            <person name="Savinova O.S."/>
            <person name="Shakhova N.V."/>
            <person name="Tyazhelova T.V."/>
            <person name="Vasina D.V."/>
        </authorList>
    </citation>
    <scope>NUCLEOTIDE SEQUENCE [LARGE SCALE GENOMIC DNA]</scope>
    <source>
        <strain evidence="11 12">LE-BIN_3174</strain>
    </source>
</reference>
<dbReference type="OrthoDB" id="1470350at2759"/>
<dbReference type="Proteomes" id="UP000292702">
    <property type="component" value="Unassembled WGS sequence"/>
</dbReference>
<protein>
    <recommendedName>
        <fullName evidence="13">Benzoate 4-monooxygenase cytochrome P450</fullName>
    </recommendedName>
</protein>
<dbReference type="AlphaFoldDB" id="A0A4V2MX82"/>
<keyword evidence="4 9" id="KW-0349">Heme</keyword>
<evidence type="ECO:0000313" key="12">
    <source>
        <dbReference type="Proteomes" id="UP000292702"/>
    </source>
</evidence>
<keyword evidence="10" id="KW-0812">Transmembrane</keyword>
<gene>
    <name evidence="11" type="ORF">EIP91_008739</name>
</gene>
<evidence type="ECO:0000256" key="4">
    <source>
        <dbReference type="ARBA" id="ARBA00022617"/>
    </source>
</evidence>
<dbReference type="Gene3D" id="1.10.630.10">
    <property type="entry name" value="Cytochrome P450"/>
    <property type="match status" value="1"/>
</dbReference>
<dbReference type="PRINTS" id="PR00385">
    <property type="entry name" value="P450"/>
</dbReference>
<comment type="caution">
    <text evidence="11">The sequence shown here is derived from an EMBL/GenBank/DDBJ whole genome shotgun (WGS) entry which is preliminary data.</text>
</comment>
<evidence type="ECO:0000256" key="1">
    <source>
        <dbReference type="ARBA" id="ARBA00001971"/>
    </source>
</evidence>
<comment type="pathway">
    <text evidence="2">Secondary metabolite biosynthesis.</text>
</comment>
<evidence type="ECO:0000256" key="10">
    <source>
        <dbReference type="SAM" id="Phobius"/>
    </source>
</evidence>
<comment type="cofactor">
    <cofactor evidence="1 9">
        <name>heme</name>
        <dbReference type="ChEBI" id="CHEBI:30413"/>
    </cofactor>
</comment>
<dbReference type="PRINTS" id="PR00463">
    <property type="entry name" value="EP450I"/>
</dbReference>
<dbReference type="CDD" id="cd11061">
    <property type="entry name" value="CYP67-like"/>
    <property type="match status" value="1"/>
</dbReference>
<dbReference type="InterPro" id="IPR050121">
    <property type="entry name" value="Cytochrome_P450_monoxygenase"/>
</dbReference>
<evidence type="ECO:0000256" key="9">
    <source>
        <dbReference type="PIRSR" id="PIRSR602401-1"/>
    </source>
</evidence>
<evidence type="ECO:0000256" key="8">
    <source>
        <dbReference type="ARBA" id="ARBA00023033"/>
    </source>
</evidence>
<keyword evidence="10" id="KW-0472">Membrane</keyword>
<dbReference type="GO" id="GO:0005506">
    <property type="term" value="F:iron ion binding"/>
    <property type="evidence" value="ECO:0007669"/>
    <property type="project" value="InterPro"/>
</dbReference>
<name>A0A4V2MX82_9APHY</name>
<keyword evidence="6" id="KW-0560">Oxidoreductase</keyword>
<accession>A0A4V2MX82</accession>
<keyword evidence="10" id="KW-1133">Transmembrane helix</keyword>
<dbReference type="InterPro" id="IPR001128">
    <property type="entry name" value="Cyt_P450"/>
</dbReference>
<feature type="transmembrane region" description="Helical" evidence="10">
    <location>
        <begin position="12"/>
        <end position="34"/>
    </location>
</feature>
<dbReference type="Pfam" id="PF00067">
    <property type="entry name" value="p450"/>
    <property type="match status" value="1"/>
</dbReference>
<keyword evidence="8" id="KW-0503">Monooxygenase</keyword>
<dbReference type="PANTHER" id="PTHR24305:SF29">
    <property type="entry name" value="BENZOATE-PARA-HYDROXYLASE"/>
    <property type="match status" value="1"/>
</dbReference>
<keyword evidence="12" id="KW-1185">Reference proteome</keyword>
<dbReference type="GO" id="GO:0020037">
    <property type="term" value="F:heme binding"/>
    <property type="evidence" value="ECO:0007669"/>
    <property type="project" value="InterPro"/>
</dbReference>
<dbReference type="EMBL" id="RWJN01000049">
    <property type="protein sequence ID" value="TCD69097.1"/>
    <property type="molecule type" value="Genomic_DNA"/>
</dbReference>
<dbReference type="PANTHER" id="PTHR24305">
    <property type="entry name" value="CYTOCHROME P450"/>
    <property type="match status" value="1"/>
</dbReference>
<keyword evidence="5 9" id="KW-0479">Metal-binding</keyword>
<keyword evidence="7 9" id="KW-0408">Iron</keyword>
<evidence type="ECO:0000313" key="11">
    <source>
        <dbReference type="EMBL" id="TCD69097.1"/>
    </source>
</evidence>